<organism evidence="2 3">
    <name type="scientific">Vreelandella venusta</name>
    <dbReference type="NCBI Taxonomy" id="44935"/>
    <lineage>
        <taxon>Bacteria</taxon>
        <taxon>Pseudomonadati</taxon>
        <taxon>Pseudomonadota</taxon>
        <taxon>Gammaproteobacteria</taxon>
        <taxon>Oceanospirillales</taxon>
        <taxon>Halomonadaceae</taxon>
        <taxon>Vreelandella</taxon>
    </lineage>
</organism>
<reference evidence="2 3" key="1">
    <citation type="submission" date="2018-04" db="EMBL/GenBank/DDBJ databases">
        <authorList>
            <person name="Li G."/>
            <person name="Du W."/>
            <person name="Bai Y."/>
        </authorList>
    </citation>
    <scope>NUCLEOTIDE SEQUENCE [LARGE SCALE GENOMIC DNA]</scope>
    <source>
        <strain evidence="2 3">YYYZ-3</strain>
    </source>
</reference>
<dbReference type="PANTHER" id="PTHR36114">
    <property type="entry name" value="16.7 KDA PROTEIN IN WHIE LOCUS"/>
    <property type="match status" value="1"/>
</dbReference>
<dbReference type="CDD" id="cd02226">
    <property type="entry name" value="cupin_YdbB-like"/>
    <property type="match status" value="1"/>
</dbReference>
<keyword evidence="3" id="KW-1185">Reference proteome</keyword>
<dbReference type="InterPro" id="IPR052044">
    <property type="entry name" value="PKS_Associated_Protein"/>
</dbReference>
<comment type="caution">
    <text evidence="2">The sequence shown here is derived from an EMBL/GenBank/DDBJ whole genome shotgun (WGS) entry which is preliminary data.</text>
</comment>
<dbReference type="InterPro" id="IPR014710">
    <property type="entry name" value="RmlC-like_jellyroll"/>
</dbReference>
<dbReference type="PANTHER" id="PTHR36114:SF1">
    <property type="entry name" value="16.7 KDA PROTEIN IN WHIE LOCUS"/>
    <property type="match status" value="1"/>
</dbReference>
<evidence type="ECO:0000259" key="1">
    <source>
        <dbReference type="Pfam" id="PF07883"/>
    </source>
</evidence>
<dbReference type="InterPro" id="IPR011051">
    <property type="entry name" value="RmlC_Cupin_sf"/>
</dbReference>
<dbReference type="EMBL" id="QDKN01000008">
    <property type="protein sequence ID" value="NPT32150.1"/>
    <property type="molecule type" value="Genomic_DNA"/>
</dbReference>
<dbReference type="InterPro" id="IPR013096">
    <property type="entry name" value="Cupin_2"/>
</dbReference>
<evidence type="ECO:0000313" key="3">
    <source>
        <dbReference type="Proteomes" id="UP001318401"/>
    </source>
</evidence>
<sequence>MLIIAQKSATTVAQMNKALSRRWRYVSMQSDVVNLSEKFSKFAEHWSPRVVAEMNDYQIKLAKFQGDFVWHDHKDTDEVFLVVKGAMSIELRDGTVHLSEGEIYVVPKGVEHRPFAEDECHVLLIEPRGVVNTGDSGGELQAENDVWV</sequence>
<evidence type="ECO:0000313" key="2">
    <source>
        <dbReference type="EMBL" id="NPT32150.1"/>
    </source>
</evidence>
<dbReference type="SUPFAM" id="SSF51182">
    <property type="entry name" value="RmlC-like cupins"/>
    <property type="match status" value="1"/>
</dbReference>
<gene>
    <name evidence="2" type="ORF">DDR56_16465</name>
</gene>
<accession>A0ABX2BDE8</accession>
<proteinExistence type="predicted"/>
<dbReference type="Gene3D" id="2.60.120.10">
    <property type="entry name" value="Jelly Rolls"/>
    <property type="match status" value="1"/>
</dbReference>
<dbReference type="Pfam" id="PF07883">
    <property type="entry name" value="Cupin_2"/>
    <property type="match status" value="1"/>
</dbReference>
<name>A0ABX2BDE8_9GAMM</name>
<feature type="domain" description="Cupin type-2" evidence="1">
    <location>
        <begin position="67"/>
        <end position="125"/>
    </location>
</feature>
<dbReference type="Proteomes" id="UP001318401">
    <property type="component" value="Unassembled WGS sequence"/>
</dbReference>
<protein>
    <submittedName>
        <fullName evidence="2">Cupin</fullName>
    </submittedName>
</protein>